<gene>
    <name evidence="1" type="ORF">A2462_05310</name>
</gene>
<accession>A0A1F4TQK1</accession>
<comment type="caution">
    <text evidence="1">The sequence shown here is derived from an EMBL/GenBank/DDBJ whole genome shotgun (WGS) entry which is preliminary data.</text>
</comment>
<protein>
    <submittedName>
        <fullName evidence="1">Uncharacterized protein</fullName>
    </submittedName>
</protein>
<sequence>MFPEENDNKEMSELEEALKEMWLEQGNPSVIAAKHAEFVVEPKVFFGNKLNPAILKLLVVNYLAHTSTQDSGAGNVDVTPEKLVIKSPKGKPLVIVRDKKIIGEYLQKQG</sequence>
<evidence type="ECO:0000313" key="1">
    <source>
        <dbReference type="EMBL" id="OGC34995.1"/>
    </source>
</evidence>
<dbReference type="EMBL" id="MEUI01000011">
    <property type="protein sequence ID" value="OGC34995.1"/>
    <property type="molecule type" value="Genomic_DNA"/>
</dbReference>
<name>A0A1F4TQK1_UNCSA</name>
<dbReference type="AlphaFoldDB" id="A0A1F4TQK1"/>
<evidence type="ECO:0000313" key="2">
    <source>
        <dbReference type="Proteomes" id="UP000177309"/>
    </source>
</evidence>
<proteinExistence type="predicted"/>
<dbReference type="Proteomes" id="UP000177309">
    <property type="component" value="Unassembled WGS sequence"/>
</dbReference>
<organism evidence="1 2">
    <name type="scientific">candidate division WOR-1 bacterium RIFOXYC2_FULL_41_25</name>
    <dbReference type="NCBI Taxonomy" id="1802586"/>
    <lineage>
        <taxon>Bacteria</taxon>
        <taxon>Bacillati</taxon>
        <taxon>Saganbacteria</taxon>
    </lineage>
</organism>
<reference evidence="1 2" key="1">
    <citation type="journal article" date="2016" name="Nat. Commun.">
        <title>Thousands of microbial genomes shed light on interconnected biogeochemical processes in an aquifer system.</title>
        <authorList>
            <person name="Anantharaman K."/>
            <person name="Brown C.T."/>
            <person name="Hug L.A."/>
            <person name="Sharon I."/>
            <person name="Castelle C.J."/>
            <person name="Probst A.J."/>
            <person name="Thomas B.C."/>
            <person name="Singh A."/>
            <person name="Wilkins M.J."/>
            <person name="Karaoz U."/>
            <person name="Brodie E.L."/>
            <person name="Williams K.H."/>
            <person name="Hubbard S.S."/>
            <person name="Banfield J.F."/>
        </authorList>
    </citation>
    <scope>NUCLEOTIDE SEQUENCE [LARGE SCALE GENOMIC DNA]</scope>
</reference>